<accession>A0A1C3EFY0</accession>
<dbReference type="Proteomes" id="UP000094828">
    <property type="component" value="Unassembled WGS sequence"/>
</dbReference>
<proteinExistence type="predicted"/>
<protein>
    <submittedName>
        <fullName evidence="1">Uncharacterized protein</fullName>
    </submittedName>
</protein>
<dbReference type="SUPFAM" id="SSF52200">
    <property type="entry name" value="Toll/Interleukin receptor TIR domain"/>
    <property type="match status" value="1"/>
</dbReference>
<reference evidence="1 2" key="1">
    <citation type="submission" date="2016-05" db="EMBL/GenBank/DDBJ databases">
        <title>Genomic and physiological characterization of Planctopirus sp. isolated from fresh water lake.</title>
        <authorList>
            <person name="Subhash Y."/>
            <person name="Ramana C."/>
        </authorList>
    </citation>
    <scope>NUCLEOTIDE SEQUENCE [LARGE SCALE GENOMIC DNA]</scope>
    <source>
        <strain evidence="1 2">JC280</strain>
    </source>
</reference>
<dbReference type="AlphaFoldDB" id="A0A1C3EFY0"/>
<evidence type="ECO:0000313" key="2">
    <source>
        <dbReference type="Proteomes" id="UP000094828"/>
    </source>
</evidence>
<organism evidence="1 2">
    <name type="scientific">Planctopirus hydrillae</name>
    <dbReference type="NCBI Taxonomy" id="1841610"/>
    <lineage>
        <taxon>Bacteria</taxon>
        <taxon>Pseudomonadati</taxon>
        <taxon>Planctomycetota</taxon>
        <taxon>Planctomycetia</taxon>
        <taxon>Planctomycetales</taxon>
        <taxon>Planctomycetaceae</taxon>
        <taxon>Planctopirus</taxon>
    </lineage>
</organism>
<dbReference type="STRING" id="1841610.A6X21_21745"/>
<comment type="caution">
    <text evidence="1">The sequence shown here is derived from an EMBL/GenBank/DDBJ whole genome shotgun (WGS) entry which is preliminary data.</text>
</comment>
<gene>
    <name evidence="1" type="ORF">A6X21_21745</name>
</gene>
<name>A0A1C3EFY0_9PLAN</name>
<dbReference type="InterPro" id="IPR035897">
    <property type="entry name" value="Toll_tir_struct_dom_sf"/>
</dbReference>
<keyword evidence="2" id="KW-1185">Reference proteome</keyword>
<dbReference type="EMBL" id="LYDR01000071">
    <property type="protein sequence ID" value="ODA32138.1"/>
    <property type="molecule type" value="Genomic_DNA"/>
</dbReference>
<dbReference type="OrthoDB" id="9781481at2"/>
<evidence type="ECO:0000313" key="1">
    <source>
        <dbReference type="EMBL" id="ODA32138.1"/>
    </source>
</evidence>
<sequence>MAADPIIYSLEQLTDYDQFERLCHDMMALDGFRNIEPIGGSKDKGRDALHVDSSTGTVTIFAYSVREDWRTKLSQDSKKIPKHGHACNRLVFLCTATFTPSERDEAIRFIKDSYGWPLELYGLERLSSMLRSSHRELVGQHPQIFTPLFFPFAGGLSLSFSPDHLVIDHVDIDAGLAHWLSRRLTLAGFHVWCRGLAPLAGTSINETVRGLLTQRAFRYIPILSPDALNDPEFTARRNMALAVGGTRGSQIIIPAIAKPIDTTRLDHETRILSAVPFHAGWAHGLKAIEESLSSNACPRKPEGAIELAIRSYFPGEIVISEPEDLASNLFKVTKIPEVIHRFHSTMPLVDEDGPLAGQWGFRKVSPTHFLSFHYPPAELAVDYGITQKGGSVWASITEMDGIRVDNLLIELIKKSLFAECRRRGLAHCADRRLVYFPPGLLRNDNLSFQRLDGSQTHFSVVGERTHGWGERASKYRYHVAPVFAASGDSAKGFEIIVRIRAHITDLSGKQFPGRGGLIRRKKLCKSWWNEEWLNRVMGVMQFLAEGKERIEIGTTTDESLWVERTPRVWSAPVKLNEEALRDAKAIAEEEFISASDIEENEDADAEE</sequence>
<dbReference type="RefSeq" id="WP_068847673.1">
    <property type="nucleotide sequence ID" value="NZ_LYDR01000071.1"/>
</dbReference>